<dbReference type="GO" id="GO:0046856">
    <property type="term" value="P:phosphatidylinositol dephosphorylation"/>
    <property type="evidence" value="ECO:0007669"/>
    <property type="project" value="InterPro"/>
</dbReference>
<evidence type="ECO:0000256" key="2">
    <source>
        <dbReference type="ARBA" id="ARBA00022801"/>
    </source>
</evidence>
<dbReference type="Proteomes" id="UP000825935">
    <property type="component" value="Chromosome 38"/>
</dbReference>
<evidence type="ECO:0000313" key="8">
    <source>
        <dbReference type="Proteomes" id="UP000825935"/>
    </source>
</evidence>
<dbReference type="OrthoDB" id="405996at2759"/>
<dbReference type="AlphaFoldDB" id="A0A8T2Q3G7"/>
<dbReference type="InterPro" id="IPR043573">
    <property type="entry name" value="Fig4-like"/>
</dbReference>
<comment type="caution">
    <text evidence="7">The sequence shown here is derived from an EMBL/GenBank/DDBJ whole genome shotgun (WGS) entry which is preliminary data.</text>
</comment>
<comment type="catalytic activity">
    <reaction evidence="4">
        <text>a 1,2-diacyl-sn-glycero-3-phospho-(1D-myo-inositol-3,5-bisphosphate) + H2O = a 1,2-diacyl-sn-glycero-3-phospho-(1D-myo-inositol-3-phosphate) + phosphate</text>
        <dbReference type="Rhea" id="RHEA:32955"/>
        <dbReference type="ChEBI" id="CHEBI:15377"/>
        <dbReference type="ChEBI" id="CHEBI:43474"/>
        <dbReference type="ChEBI" id="CHEBI:57923"/>
        <dbReference type="ChEBI" id="CHEBI:58088"/>
    </reaction>
</comment>
<evidence type="ECO:0000259" key="6">
    <source>
        <dbReference type="PROSITE" id="PS50275"/>
    </source>
</evidence>
<dbReference type="OMA" id="SYHIMHT"/>
<gene>
    <name evidence="7" type="ORF">KP509_38G042400</name>
</gene>
<sequence>MTAYEFSLPQSEIKLGSSNHPHGYPLTKLMLYETTQKFYLVGTDKFKKHWKILKIDRCDPTKLNIFEDPTDYTQHDCNDLLIRLNAGNKSTGGLKKFVTKAYSVLGFIQFVETYYILLLTKRRLLGTISGFPIYGVAASRLISIAHPLVQAKIASSQLESRYKKLFNSIDLTKDFFFSYDYRVMWSLQKNVLEGEMDRIPYEDMFVWNAFITSCFHEQVKNLQWSVALVHGFFKQIKLFDNGSATVTLIARRSRHYAGTRYLKRGVNEKGQVANEVETEQLVQEESEGKVGQISSIVQHRGSIPLFWYQETSVLSPRPEIKLKREDFCYRATKIHFDNLASRYGNPIIAFNLIKSREKKPRETVLCQEYENAIAFLNQNREQKIKLLQWDFHTFARNGCKNVLQAIGMVATDALNQVGFYCSSKPIRLPTESQALEETSKRSACIRQHRKTIKLQKGVLRTNCIDCLDRTNVAQFSFGLAALGQQIQALRLHQNQKATPESKVGLLLMHLYEEMGDALALQYGGSNAHNTILSNSQGKWKAATQSLDLLRSIKRHYSNSYTDGLKQDAINVFLGHSQPEVRKQPVGQFDSDDHLHFHRMYDSFAIEKAVLKKFSSMGGILKDQTAVLKQALPFMWKKLGGSSGEHCKEMYDKDSQSTLMIQATITCKNREKSLSGESLFSSKHNQRIFPPILIIPENDEDFKLSHSNEDSQRKSEETEELWHETFGTEVNWERDRTFEEKCSLAASVNLERKLCILKHTLNYKDTFERWVRYGGTIF</sequence>
<dbReference type="GO" id="GO:0043813">
    <property type="term" value="F:phosphatidylinositol-3,5-bisphosphate 5-phosphatase activity"/>
    <property type="evidence" value="ECO:0007669"/>
    <property type="project" value="InterPro"/>
</dbReference>
<evidence type="ECO:0000256" key="1">
    <source>
        <dbReference type="ARBA" id="ARBA00004148"/>
    </source>
</evidence>
<organism evidence="7 8">
    <name type="scientific">Ceratopteris richardii</name>
    <name type="common">Triangle waterfern</name>
    <dbReference type="NCBI Taxonomy" id="49495"/>
    <lineage>
        <taxon>Eukaryota</taxon>
        <taxon>Viridiplantae</taxon>
        <taxon>Streptophyta</taxon>
        <taxon>Embryophyta</taxon>
        <taxon>Tracheophyta</taxon>
        <taxon>Polypodiopsida</taxon>
        <taxon>Polypodiidae</taxon>
        <taxon>Polypodiales</taxon>
        <taxon>Pteridineae</taxon>
        <taxon>Pteridaceae</taxon>
        <taxon>Parkerioideae</taxon>
        <taxon>Ceratopteris</taxon>
    </lineage>
</organism>
<name>A0A8T2Q3G7_CERRI</name>
<evidence type="ECO:0000256" key="4">
    <source>
        <dbReference type="ARBA" id="ARBA00023337"/>
    </source>
</evidence>
<protein>
    <recommendedName>
        <fullName evidence="6">SAC domain-containing protein</fullName>
    </recommendedName>
</protein>
<comment type="subunit">
    <text evidence="5">Component of the PI(3,5)P2 regulatory complex at least composed of ATG18, SAC/FIG4, FAB1 and VAC14.</text>
</comment>
<keyword evidence="8" id="KW-1185">Reference proteome</keyword>
<proteinExistence type="predicted"/>
<keyword evidence="2" id="KW-0378">Hydrolase</keyword>
<dbReference type="PANTHER" id="PTHR45738:SF3">
    <property type="entry name" value="OS03G0182400 PROTEIN"/>
    <property type="match status" value="1"/>
</dbReference>
<keyword evidence="3" id="KW-0472">Membrane</keyword>
<feature type="domain" description="SAC" evidence="6">
    <location>
        <begin position="166"/>
        <end position="524"/>
    </location>
</feature>
<evidence type="ECO:0000313" key="7">
    <source>
        <dbReference type="EMBL" id="KAH7278462.1"/>
    </source>
</evidence>
<evidence type="ECO:0000256" key="3">
    <source>
        <dbReference type="ARBA" id="ARBA00023136"/>
    </source>
</evidence>
<reference evidence="7" key="1">
    <citation type="submission" date="2021-08" db="EMBL/GenBank/DDBJ databases">
        <title>WGS assembly of Ceratopteris richardii.</title>
        <authorList>
            <person name="Marchant D.B."/>
            <person name="Chen G."/>
            <person name="Jenkins J."/>
            <person name="Shu S."/>
            <person name="Leebens-Mack J."/>
            <person name="Grimwood J."/>
            <person name="Schmutz J."/>
            <person name="Soltis P."/>
            <person name="Soltis D."/>
            <person name="Chen Z.-H."/>
        </authorList>
    </citation>
    <scope>NUCLEOTIDE SEQUENCE</scope>
    <source>
        <strain evidence="7">Whitten #5841</strain>
        <tissue evidence="7">Leaf</tissue>
    </source>
</reference>
<dbReference type="Pfam" id="PF02383">
    <property type="entry name" value="Syja_N"/>
    <property type="match status" value="1"/>
</dbReference>
<comment type="subcellular location">
    <subcellularLocation>
        <location evidence="1">Vacuole membrane</location>
        <topology evidence="1">Peripheral membrane protein</topology>
    </subcellularLocation>
</comment>
<dbReference type="InterPro" id="IPR002013">
    <property type="entry name" value="SAC_dom"/>
</dbReference>
<accession>A0A8T2Q3G7</accession>
<dbReference type="PANTHER" id="PTHR45738">
    <property type="entry name" value="POLYPHOSPHOINOSITIDE PHOSPHATASE"/>
    <property type="match status" value="1"/>
</dbReference>
<dbReference type="GO" id="GO:0005774">
    <property type="term" value="C:vacuolar membrane"/>
    <property type="evidence" value="ECO:0007669"/>
    <property type="project" value="UniProtKB-SubCell"/>
</dbReference>
<dbReference type="EMBL" id="CM035443">
    <property type="protein sequence ID" value="KAH7278462.1"/>
    <property type="molecule type" value="Genomic_DNA"/>
</dbReference>
<dbReference type="PROSITE" id="PS50275">
    <property type="entry name" value="SAC"/>
    <property type="match status" value="1"/>
</dbReference>
<evidence type="ECO:0000256" key="5">
    <source>
        <dbReference type="ARBA" id="ARBA00023464"/>
    </source>
</evidence>